<accession>A0A4R3VWJ9</accession>
<dbReference type="Pfam" id="PF16370">
    <property type="entry name" value="MetallophosC"/>
    <property type="match status" value="1"/>
</dbReference>
<dbReference type="PANTHER" id="PTHR43143">
    <property type="entry name" value="METALLOPHOSPHOESTERASE, CALCINEURIN SUPERFAMILY"/>
    <property type="match status" value="1"/>
</dbReference>
<evidence type="ECO:0000313" key="5">
    <source>
        <dbReference type="Proteomes" id="UP000295197"/>
    </source>
</evidence>
<feature type="domain" description="Calcineurin-like phosphoesterase" evidence="1">
    <location>
        <begin position="230"/>
        <end position="443"/>
    </location>
</feature>
<dbReference type="Gene3D" id="3.60.21.10">
    <property type="match status" value="1"/>
</dbReference>
<dbReference type="InterPro" id="IPR032285">
    <property type="entry name" value="Metallophos_N"/>
</dbReference>
<keyword evidence="5" id="KW-1185">Reference proteome</keyword>
<evidence type="ECO:0000259" key="2">
    <source>
        <dbReference type="Pfam" id="PF16370"/>
    </source>
</evidence>
<comment type="caution">
    <text evidence="4">The sequence shown here is derived from an EMBL/GenBank/DDBJ whole genome shotgun (WGS) entry which is preliminary data.</text>
</comment>
<dbReference type="Proteomes" id="UP000295197">
    <property type="component" value="Unassembled WGS sequence"/>
</dbReference>
<reference evidence="4 5" key="1">
    <citation type="submission" date="2019-03" db="EMBL/GenBank/DDBJ databases">
        <title>Genomic Encyclopedia of Type Strains, Phase IV (KMG-IV): sequencing the most valuable type-strain genomes for metagenomic binning, comparative biology and taxonomic classification.</title>
        <authorList>
            <person name="Goeker M."/>
        </authorList>
    </citation>
    <scope>NUCLEOTIDE SEQUENCE [LARGE SCALE GENOMIC DNA]</scope>
    <source>
        <strain evidence="4 5">DSM 22362</strain>
    </source>
</reference>
<dbReference type="EMBL" id="SMBZ01000031">
    <property type="protein sequence ID" value="TCV10854.1"/>
    <property type="molecule type" value="Genomic_DNA"/>
</dbReference>
<evidence type="ECO:0000259" key="3">
    <source>
        <dbReference type="Pfam" id="PF16371"/>
    </source>
</evidence>
<dbReference type="PANTHER" id="PTHR43143:SF1">
    <property type="entry name" value="SERINE_THREONINE-PROTEIN PHOSPHATASE CPPED1"/>
    <property type="match status" value="1"/>
</dbReference>
<dbReference type="OrthoDB" id="1776264at2"/>
<dbReference type="Gene3D" id="2.60.40.3920">
    <property type="match status" value="1"/>
</dbReference>
<dbReference type="RefSeq" id="WP_132778183.1">
    <property type="nucleotide sequence ID" value="NZ_SMBZ01000031.1"/>
</dbReference>
<sequence length="656" mass="72846">MNRKFLYIICSAMITLGMGNHSCSSKDAVSPDITDNAIRITHVNIPIIYNISSNEEMTIKGVGFAQSDIIYFQAASATARDLEASISTIENDGVRIAFPSLITAGKYNIILQRGSASQLIGQTTVNHVFNANIPDKENMTVKGTVFSAGKGVANVIVSDGEVFATTDQNGVYYLPSSKKHGYVFITVPANYEVKTENTVPQFFKNLTGISSQTEIADFELFPANNENHAVAFFADIHLANRNSDLAQFQNGFIKDVKETAAYYQAQNKKFYGLTLGDQSWDQYWYANNFKLTDYLNQLKDLDFPIYNVIGNHDYDPYVGNNDWLAAASYRNLLGPTYYSINIGKVHYVILDNMMYKNADGKAGFIGARDYDNILSDEQLNWLAKDLSYVTDKSTPIVVAMHVPMYTNPSATGAFNNYMKNSPALANVLAAFNNVKVITGHSHINYRITPAGSNIVEHNIGAVSATWWWTGHTGYANNHIGKDGSPGGYAVWEANGINQLTYYKGIGFDKNYQFRSYDLNTVHITADAHAPNANATYKAKVPAIVGEYATANKKNQVLLNIWGYQDNWKISIKENGISLPYTRVSKKDPLHLISYNLKRINVNADPTSSFATINTAHMFLATASSPTSTLEITVEDHFGNKYHETMVRPKIFNTSMK</sequence>
<dbReference type="InterPro" id="IPR032288">
    <property type="entry name" value="Metallophos_C"/>
</dbReference>
<protein>
    <submittedName>
        <fullName evidence="4">3',5'-cyclic AMP phosphodiesterase CpdA</fullName>
    </submittedName>
</protein>
<gene>
    <name evidence="4" type="ORF">EDC17_103116</name>
</gene>
<dbReference type="InterPro" id="IPR004843">
    <property type="entry name" value="Calcineurin-like_PHP"/>
</dbReference>
<feature type="domain" description="Calcineurin-like phosphoesterase N-terminal" evidence="3">
    <location>
        <begin position="143"/>
        <end position="220"/>
    </location>
</feature>
<dbReference type="InterPro" id="IPR051918">
    <property type="entry name" value="STPP_CPPED1"/>
</dbReference>
<dbReference type="SUPFAM" id="SSF56300">
    <property type="entry name" value="Metallo-dependent phosphatases"/>
    <property type="match status" value="1"/>
</dbReference>
<evidence type="ECO:0000313" key="4">
    <source>
        <dbReference type="EMBL" id="TCV10854.1"/>
    </source>
</evidence>
<feature type="domain" description="Calcineurin-like phosphoesterase C-terminal" evidence="2">
    <location>
        <begin position="456"/>
        <end position="641"/>
    </location>
</feature>
<evidence type="ECO:0000259" key="1">
    <source>
        <dbReference type="Pfam" id="PF00149"/>
    </source>
</evidence>
<dbReference type="AlphaFoldDB" id="A0A4R3VWJ9"/>
<dbReference type="Pfam" id="PF16371">
    <property type="entry name" value="MetallophosN"/>
    <property type="match status" value="1"/>
</dbReference>
<dbReference type="InterPro" id="IPR029052">
    <property type="entry name" value="Metallo-depent_PP-like"/>
</dbReference>
<dbReference type="GO" id="GO:0016787">
    <property type="term" value="F:hydrolase activity"/>
    <property type="evidence" value="ECO:0007669"/>
    <property type="project" value="InterPro"/>
</dbReference>
<dbReference type="Pfam" id="PF00149">
    <property type="entry name" value="Metallophos"/>
    <property type="match status" value="1"/>
</dbReference>
<name>A0A4R3VWJ9_9SPHI</name>
<organism evidence="4 5">
    <name type="scientific">Sphingobacterium alimentarium</name>
    <dbReference type="NCBI Taxonomy" id="797292"/>
    <lineage>
        <taxon>Bacteria</taxon>
        <taxon>Pseudomonadati</taxon>
        <taxon>Bacteroidota</taxon>
        <taxon>Sphingobacteriia</taxon>
        <taxon>Sphingobacteriales</taxon>
        <taxon>Sphingobacteriaceae</taxon>
        <taxon>Sphingobacterium</taxon>
    </lineage>
</organism>
<proteinExistence type="predicted"/>